<dbReference type="NCBIfam" id="TIGR00252">
    <property type="entry name" value="YraN family protein"/>
    <property type="match status" value="1"/>
</dbReference>
<comment type="similarity">
    <text evidence="1 2">Belongs to the UPF0102 family.</text>
</comment>
<evidence type="ECO:0000256" key="2">
    <source>
        <dbReference type="HAMAP-Rule" id="MF_00048"/>
    </source>
</evidence>
<dbReference type="Proteomes" id="UP000294887">
    <property type="component" value="Unassembled WGS sequence"/>
</dbReference>
<evidence type="ECO:0000313" key="3">
    <source>
        <dbReference type="EMBL" id="TCJ88329.1"/>
    </source>
</evidence>
<keyword evidence="3" id="KW-0378">Hydrolase</keyword>
<dbReference type="NCBIfam" id="NF009150">
    <property type="entry name" value="PRK12497.1-3"/>
    <property type="match status" value="1"/>
</dbReference>
<evidence type="ECO:0000256" key="1">
    <source>
        <dbReference type="ARBA" id="ARBA00006738"/>
    </source>
</evidence>
<gene>
    <name evidence="3" type="ORF">EV695_0172</name>
</gene>
<organism evidence="3 4">
    <name type="scientific">Cocleimonas flava</name>
    <dbReference type="NCBI Taxonomy" id="634765"/>
    <lineage>
        <taxon>Bacteria</taxon>
        <taxon>Pseudomonadati</taxon>
        <taxon>Pseudomonadota</taxon>
        <taxon>Gammaproteobacteria</taxon>
        <taxon>Thiotrichales</taxon>
        <taxon>Thiotrichaceae</taxon>
        <taxon>Cocleimonas</taxon>
    </lineage>
</organism>
<evidence type="ECO:0000313" key="4">
    <source>
        <dbReference type="Proteomes" id="UP000294887"/>
    </source>
</evidence>
<dbReference type="HAMAP" id="MF_00048">
    <property type="entry name" value="UPF0102"/>
    <property type="match status" value="1"/>
</dbReference>
<dbReference type="EMBL" id="SMFQ01000002">
    <property type="protein sequence ID" value="TCJ88329.1"/>
    <property type="molecule type" value="Genomic_DNA"/>
</dbReference>
<proteinExistence type="inferred from homology"/>
<keyword evidence="3" id="KW-0255">Endonuclease</keyword>
<sequence>MPKQLSLFAKQLNKLKSLKSGVTNPAKKQLTAKRKKGNLAEEIACDYLLKKGLILKQQNFNTPAGEVDLIMLDARTGNNSNSDETLVFIEVRYRKNADFGGAAASVTPKKQQRIIKAALAYQQQNAPQSSMRFDVVAIEGDNINDNPKIDWIENAFSGF</sequence>
<protein>
    <recommendedName>
        <fullName evidence="2">UPF0102 protein EV695_0172</fullName>
    </recommendedName>
</protein>
<dbReference type="InterPro" id="IPR011856">
    <property type="entry name" value="tRNA_endonuc-like_dom_sf"/>
</dbReference>
<dbReference type="PANTHER" id="PTHR34039:SF1">
    <property type="entry name" value="UPF0102 PROTEIN YRAN"/>
    <property type="match status" value="1"/>
</dbReference>
<dbReference type="InterPro" id="IPR011335">
    <property type="entry name" value="Restrct_endonuc-II-like"/>
</dbReference>
<keyword evidence="3" id="KW-0540">Nuclease</keyword>
<dbReference type="PANTHER" id="PTHR34039">
    <property type="entry name" value="UPF0102 PROTEIN YRAN"/>
    <property type="match status" value="1"/>
</dbReference>
<name>A0A4R1F6Z8_9GAMM</name>
<keyword evidence="4" id="KW-1185">Reference proteome</keyword>
<dbReference type="Gene3D" id="3.40.1350.10">
    <property type="match status" value="1"/>
</dbReference>
<dbReference type="RefSeq" id="WP_131904031.1">
    <property type="nucleotide sequence ID" value="NZ_BAAAFU010000008.1"/>
</dbReference>
<dbReference type="Pfam" id="PF02021">
    <property type="entry name" value="UPF0102"/>
    <property type="match status" value="1"/>
</dbReference>
<dbReference type="CDD" id="cd20736">
    <property type="entry name" value="PoNe_Nuclease"/>
    <property type="match status" value="1"/>
</dbReference>
<dbReference type="AlphaFoldDB" id="A0A4R1F6Z8"/>
<dbReference type="InterPro" id="IPR003509">
    <property type="entry name" value="UPF0102_YraN-like"/>
</dbReference>
<dbReference type="OrthoDB" id="9794876at2"/>
<dbReference type="GO" id="GO:0004519">
    <property type="term" value="F:endonuclease activity"/>
    <property type="evidence" value="ECO:0007669"/>
    <property type="project" value="UniProtKB-KW"/>
</dbReference>
<dbReference type="SUPFAM" id="SSF52980">
    <property type="entry name" value="Restriction endonuclease-like"/>
    <property type="match status" value="1"/>
</dbReference>
<reference evidence="3 4" key="1">
    <citation type="submission" date="2019-03" db="EMBL/GenBank/DDBJ databases">
        <title>Genomic Encyclopedia of Type Strains, Phase IV (KMG-IV): sequencing the most valuable type-strain genomes for metagenomic binning, comparative biology and taxonomic classification.</title>
        <authorList>
            <person name="Goeker M."/>
        </authorList>
    </citation>
    <scope>NUCLEOTIDE SEQUENCE [LARGE SCALE GENOMIC DNA]</scope>
    <source>
        <strain evidence="3 4">DSM 24830</strain>
    </source>
</reference>
<dbReference type="GO" id="GO:0003676">
    <property type="term" value="F:nucleic acid binding"/>
    <property type="evidence" value="ECO:0007669"/>
    <property type="project" value="InterPro"/>
</dbReference>
<accession>A0A4R1F6Z8</accession>
<comment type="caution">
    <text evidence="3">The sequence shown here is derived from an EMBL/GenBank/DDBJ whole genome shotgun (WGS) entry which is preliminary data.</text>
</comment>